<reference evidence="1" key="1">
    <citation type="submission" date="2020-11" db="EMBL/GenBank/DDBJ databases">
        <title>Isolation and identification of active actinomycetes.</title>
        <authorList>
            <person name="Yu B."/>
        </authorList>
    </citation>
    <scope>NUCLEOTIDE SEQUENCE</scope>
    <source>
        <strain evidence="1">NEAU-YB345</strain>
    </source>
</reference>
<dbReference type="AlphaFoldDB" id="A0A931B0X5"/>
<keyword evidence="2" id="KW-1185">Reference proteome</keyword>
<evidence type="ECO:0000313" key="2">
    <source>
        <dbReference type="Proteomes" id="UP000657385"/>
    </source>
</evidence>
<comment type="caution">
    <text evidence="1">The sequence shown here is derived from an EMBL/GenBank/DDBJ whole genome shotgun (WGS) entry which is preliminary data.</text>
</comment>
<dbReference type="Proteomes" id="UP000657385">
    <property type="component" value="Unassembled WGS sequence"/>
</dbReference>
<dbReference type="RefSeq" id="WP_196194299.1">
    <property type="nucleotide sequence ID" value="NZ_JADPRT010000005.1"/>
</dbReference>
<accession>A0A931B0X5</accession>
<name>A0A931B0X5_9ACTN</name>
<dbReference type="EMBL" id="JADPRT010000005">
    <property type="protein sequence ID" value="MBF9069130.1"/>
    <property type="molecule type" value="Genomic_DNA"/>
</dbReference>
<gene>
    <name evidence="1" type="ORF">I2501_13985</name>
</gene>
<organism evidence="1 2">
    <name type="scientific">Streptacidiphilus fuscans</name>
    <dbReference type="NCBI Taxonomy" id="2789292"/>
    <lineage>
        <taxon>Bacteria</taxon>
        <taxon>Bacillati</taxon>
        <taxon>Actinomycetota</taxon>
        <taxon>Actinomycetes</taxon>
        <taxon>Kitasatosporales</taxon>
        <taxon>Streptomycetaceae</taxon>
        <taxon>Streptacidiphilus</taxon>
    </lineage>
</organism>
<evidence type="ECO:0000313" key="1">
    <source>
        <dbReference type="EMBL" id="MBF9069130.1"/>
    </source>
</evidence>
<protein>
    <submittedName>
        <fullName evidence="1">Uncharacterized protein</fullName>
    </submittedName>
</protein>
<proteinExistence type="predicted"/>
<sequence length="87" mass="9398">MAITVERSFVVGTPAATVTLYLAATDQIAVRPQGSGSLITYRAILRFNGVFRLAEPLLRSSFDELADAVQVRLTQVLHALPARGTVK</sequence>